<evidence type="ECO:0000313" key="3">
    <source>
        <dbReference type="EMBL" id="TNC37099.1"/>
    </source>
</evidence>
<evidence type="ECO:0000313" key="4">
    <source>
        <dbReference type="Proteomes" id="UP000306740"/>
    </source>
</evidence>
<feature type="region of interest" description="Disordered" evidence="1">
    <location>
        <begin position="149"/>
        <end position="186"/>
    </location>
</feature>
<dbReference type="OrthoDB" id="3748934at2"/>
<gene>
    <name evidence="3" type="ORF">FHE65_25310</name>
    <name evidence="2" type="ORF">FHE65_33415</name>
</gene>
<accession>A0A5C4MFJ5</accession>
<dbReference type="EMBL" id="VDFR01000129">
    <property type="protein sequence ID" value="TNC37099.1"/>
    <property type="molecule type" value="Genomic_DNA"/>
</dbReference>
<name>A0A5C4MFJ5_9ACTN</name>
<evidence type="ECO:0000256" key="1">
    <source>
        <dbReference type="SAM" id="MobiDB-lite"/>
    </source>
</evidence>
<dbReference type="EMBL" id="VDFR01000229">
    <property type="protein sequence ID" value="TNC29852.1"/>
    <property type="molecule type" value="Genomic_DNA"/>
</dbReference>
<organism evidence="3 4">
    <name type="scientific">Mumia zhuanghuii</name>
    <dbReference type="NCBI Taxonomy" id="2585211"/>
    <lineage>
        <taxon>Bacteria</taxon>
        <taxon>Bacillati</taxon>
        <taxon>Actinomycetota</taxon>
        <taxon>Actinomycetes</taxon>
        <taxon>Propionibacteriales</taxon>
        <taxon>Nocardioidaceae</taxon>
        <taxon>Mumia</taxon>
    </lineage>
</organism>
<proteinExistence type="predicted"/>
<protein>
    <submittedName>
        <fullName evidence="3">Uncharacterized protein</fullName>
    </submittedName>
</protein>
<dbReference type="Proteomes" id="UP000306740">
    <property type="component" value="Unassembled WGS sequence"/>
</dbReference>
<feature type="compositionally biased region" description="Polar residues" evidence="1">
    <location>
        <begin position="171"/>
        <end position="186"/>
    </location>
</feature>
<dbReference type="RefSeq" id="WP_139106807.1">
    <property type="nucleotide sequence ID" value="NZ_VDFR01000129.1"/>
</dbReference>
<sequence length="186" mass="19881">MPIESWVTALACGVALLALAAALLAVRALRQLRTEVRAMRAQPTATAATTAVATTATTTVATGDDPIVYAPTPLAHTGAAERQVLPHERAVVTQEGTVIVLPSEQQVVAATMGRPLVRGAVLSHGLMHALRPESRDRIRGIVRREFRRRRKIRRRAARQAARAASVAPDATSWSGSSTTPEQEGTR</sequence>
<comment type="caution">
    <text evidence="3">The sequence shown here is derived from an EMBL/GenBank/DDBJ whole genome shotgun (WGS) entry which is preliminary data.</text>
</comment>
<reference evidence="3 4" key="1">
    <citation type="submission" date="2019-05" db="EMBL/GenBank/DDBJ databases">
        <title>Mumia sp. nov., isolated from the intestinal contents of plateau pika (Ochotona curzoniae) in the Qinghai-Tibet plateau of China.</title>
        <authorList>
            <person name="Tian Z."/>
        </authorList>
    </citation>
    <scope>NUCLEOTIDE SEQUENCE [LARGE SCALE GENOMIC DNA]</scope>
    <source>
        <strain evidence="4">527</strain>
        <strain evidence="3">Z527</strain>
    </source>
</reference>
<evidence type="ECO:0000313" key="2">
    <source>
        <dbReference type="EMBL" id="TNC29852.1"/>
    </source>
</evidence>
<dbReference type="AlphaFoldDB" id="A0A5C4MFJ5"/>